<dbReference type="AlphaFoldDB" id="A0A1Z5J9J6"/>
<keyword evidence="5" id="KW-1185">Reference proteome</keyword>
<dbReference type="GO" id="GO:0008408">
    <property type="term" value="F:3'-5' exonuclease activity"/>
    <property type="evidence" value="ECO:0007669"/>
    <property type="project" value="InterPro"/>
</dbReference>
<dbReference type="OrthoDB" id="48373at2759"/>
<keyword evidence="1" id="KW-0540">Nuclease</keyword>
<dbReference type="GO" id="GO:0003676">
    <property type="term" value="F:nucleic acid binding"/>
    <property type="evidence" value="ECO:0007669"/>
    <property type="project" value="InterPro"/>
</dbReference>
<dbReference type="InterPro" id="IPR036397">
    <property type="entry name" value="RNaseH_sf"/>
</dbReference>
<sequence length="161" mass="18070">MDARSRLDLSVVFGGGSTLGLKTLARHALGIDLPKTRALATSNWSCIPLTDRQLHYAARDAWAGAAIAHALESRYSNTFSPTQLRQSLQQQTPLRVLQYKVQRRQHAKRLIQTLLLPYQGDQTIVPDWKLTLVRELRQVAKESLLDPMEPVLDAADIGIIY</sequence>
<dbReference type="Gene3D" id="3.30.420.10">
    <property type="entry name" value="Ribonuclease H-like superfamily/Ribonuclease H"/>
    <property type="match status" value="1"/>
</dbReference>
<dbReference type="Proteomes" id="UP000198406">
    <property type="component" value="Unassembled WGS sequence"/>
</dbReference>
<dbReference type="GO" id="GO:0005634">
    <property type="term" value="C:nucleus"/>
    <property type="evidence" value="ECO:0007669"/>
    <property type="project" value="TreeGrafter"/>
</dbReference>
<reference evidence="4 5" key="1">
    <citation type="journal article" date="2015" name="Plant Cell">
        <title>Oil accumulation by the oleaginous diatom Fistulifera solaris as revealed by the genome and transcriptome.</title>
        <authorList>
            <person name="Tanaka T."/>
            <person name="Maeda Y."/>
            <person name="Veluchamy A."/>
            <person name="Tanaka M."/>
            <person name="Abida H."/>
            <person name="Marechal E."/>
            <person name="Bowler C."/>
            <person name="Muto M."/>
            <person name="Sunaga Y."/>
            <person name="Tanaka M."/>
            <person name="Yoshino T."/>
            <person name="Taniguchi T."/>
            <person name="Fukuda Y."/>
            <person name="Nemoto M."/>
            <person name="Matsumoto M."/>
            <person name="Wong P.S."/>
            <person name="Aburatani S."/>
            <person name="Fujibuchi W."/>
        </authorList>
    </citation>
    <scope>NUCLEOTIDE SEQUENCE [LARGE SCALE GENOMIC DNA]</scope>
    <source>
        <strain evidence="4 5">JPCC DA0580</strain>
    </source>
</reference>
<dbReference type="InterPro" id="IPR002562">
    <property type="entry name" value="3'-5'_exonuclease_dom"/>
</dbReference>
<feature type="domain" description="3'-5' exonuclease" evidence="3">
    <location>
        <begin position="17"/>
        <end position="73"/>
    </location>
</feature>
<evidence type="ECO:0000256" key="1">
    <source>
        <dbReference type="ARBA" id="ARBA00022722"/>
    </source>
</evidence>
<evidence type="ECO:0000259" key="3">
    <source>
        <dbReference type="Pfam" id="PF01612"/>
    </source>
</evidence>
<dbReference type="GO" id="GO:0006139">
    <property type="term" value="P:nucleobase-containing compound metabolic process"/>
    <property type="evidence" value="ECO:0007669"/>
    <property type="project" value="InterPro"/>
</dbReference>
<dbReference type="Pfam" id="PF01612">
    <property type="entry name" value="DNA_pol_A_exo1"/>
    <property type="match status" value="1"/>
</dbReference>
<evidence type="ECO:0000313" key="5">
    <source>
        <dbReference type="Proteomes" id="UP000198406"/>
    </source>
</evidence>
<organism evidence="4 5">
    <name type="scientific">Fistulifera solaris</name>
    <name type="common">Oleaginous diatom</name>
    <dbReference type="NCBI Taxonomy" id="1519565"/>
    <lineage>
        <taxon>Eukaryota</taxon>
        <taxon>Sar</taxon>
        <taxon>Stramenopiles</taxon>
        <taxon>Ochrophyta</taxon>
        <taxon>Bacillariophyta</taxon>
        <taxon>Bacillariophyceae</taxon>
        <taxon>Bacillariophycidae</taxon>
        <taxon>Naviculales</taxon>
        <taxon>Naviculaceae</taxon>
        <taxon>Fistulifera</taxon>
    </lineage>
</organism>
<dbReference type="SUPFAM" id="SSF53098">
    <property type="entry name" value="Ribonuclease H-like"/>
    <property type="match status" value="1"/>
</dbReference>
<dbReference type="PANTHER" id="PTHR13620">
    <property type="entry name" value="3-5 EXONUCLEASE"/>
    <property type="match status" value="1"/>
</dbReference>
<dbReference type="PANTHER" id="PTHR13620:SF104">
    <property type="entry name" value="EXONUCLEASE 3'-5' DOMAIN-CONTAINING PROTEIN 2"/>
    <property type="match status" value="1"/>
</dbReference>
<dbReference type="InterPro" id="IPR012337">
    <property type="entry name" value="RNaseH-like_sf"/>
</dbReference>
<dbReference type="InParanoid" id="A0A1Z5J9J6"/>
<accession>A0A1Z5J9J6</accession>
<protein>
    <recommendedName>
        <fullName evidence="3">3'-5' exonuclease domain-containing protein</fullName>
    </recommendedName>
</protein>
<dbReference type="EMBL" id="BDSP01000022">
    <property type="protein sequence ID" value="GAX10660.1"/>
    <property type="molecule type" value="Genomic_DNA"/>
</dbReference>
<proteinExistence type="predicted"/>
<dbReference type="InterPro" id="IPR051132">
    <property type="entry name" value="3-5_Exonuclease_domain"/>
</dbReference>
<keyword evidence="2" id="KW-0378">Hydrolase</keyword>
<gene>
    <name evidence="4" type="ORF">FisN_14Lu169</name>
</gene>
<evidence type="ECO:0000313" key="4">
    <source>
        <dbReference type="EMBL" id="GAX10660.1"/>
    </source>
</evidence>
<dbReference type="GO" id="GO:0005737">
    <property type="term" value="C:cytoplasm"/>
    <property type="evidence" value="ECO:0007669"/>
    <property type="project" value="TreeGrafter"/>
</dbReference>
<evidence type="ECO:0000256" key="2">
    <source>
        <dbReference type="ARBA" id="ARBA00022801"/>
    </source>
</evidence>
<name>A0A1Z5J9J6_FISSO</name>
<comment type="caution">
    <text evidence="4">The sequence shown here is derived from an EMBL/GenBank/DDBJ whole genome shotgun (WGS) entry which is preliminary data.</text>
</comment>